<dbReference type="OrthoDB" id="582835at2"/>
<feature type="domain" description="SnoaL-like" evidence="1">
    <location>
        <begin position="10"/>
        <end position="121"/>
    </location>
</feature>
<accession>A0A3T1D6S7</accession>
<dbReference type="KEGG" id="cohn:KCTCHS21_31810"/>
<keyword evidence="3" id="KW-1185">Reference proteome</keyword>
<evidence type="ECO:0000259" key="1">
    <source>
        <dbReference type="Pfam" id="PF12680"/>
    </source>
</evidence>
<dbReference type="Proteomes" id="UP000289856">
    <property type="component" value="Chromosome"/>
</dbReference>
<protein>
    <recommendedName>
        <fullName evidence="1">SnoaL-like domain-containing protein</fullName>
    </recommendedName>
</protein>
<dbReference type="Pfam" id="PF12680">
    <property type="entry name" value="SnoaL_2"/>
    <property type="match status" value="1"/>
</dbReference>
<evidence type="ECO:0000313" key="2">
    <source>
        <dbReference type="EMBL" id="BBI33782.1"/>
    </source>
</evidence>
<evidence type="ECO:0000313" key="3">
    <source>
        <dbReference type="Proteomes" id="UP000289856"/>
    </source>
</evidence>
<dbReference type="AlphaFoldDB" id="A0A3T1D6S7"/>
<gene>
    <name evidence="2" type="ORF">KCTCHS21_31810</name>
</gene>
<dbReference type="SUPFAM" id="SSF54427">
    <property type="entry name" value="NTF2-like"/>
    <property type="match status" value="1"/>
</dbReference>
<name>A0A3T1D6S7_9BACL</name>
<dbReference type="InterPro" id="IPR032710">
    <property type="entry name" value="NTF2-like_dom_sf"/>
</dbReference>
<dbReference type="EMBL" id="AP019400">
    <property type="protein sequence ID" value="BBI33782.1"/>
    <property type="molecule type" value="Genomic_DNA"/>
</dbReference>
<sequence>MINEETQGIIENYVEAYNSFDVERMVTLLHKDMLFRNISNGEINAETSGIQEFKELAEKSSKIFSSRRQTITNYSAFNDRVEIHIDYEAILAVDLPNGLKIGDKLQLTGKSVFGMKEGKISLIEDYS</sequence>
<dbReference type="InterPro" id="IPR037401">
    <property type="entry name" value="SnoaL-like"/>
</dbReference>
<dbReference type="Gene3D" id="3.10.450.50">
    <property type="match status" value="1"/>
</dbReference>
<reference evidence="2 3" key="1">
    <citation type="submission" date="2019-01" db="EMBL/GenBank/DDBJ databases">
        <title>Complete genome sequence of Cohnella hallensis HS21 isolated from Korean fir (Abies koreana) rhizospheric soil.</title>
        <authorList>
            <person name="Jiang L."/>
            <person name="Kang S.W."/>
            <person name="Kim S."/>
            <person name="Jung J."/>
            <person name="Kim C.Y."/>
            <person name="Kim D.H."/>
            <person name="Kim S.W."/>
            <person name="Lee J."/>
        </authorList>
    </citation>
    <scope>NUCLEOTIDE SEQUENCE [LARGE SCALE GENOMIC DNA]</scope>
    <source>
        <strain evidence="2 3">HS21</strain>
    </source>
</reference>
<organism evidence="2 3">
    <name type="scientific">Cohnella abietis</name>
    <dbReference type="NCBI Taxonomy" id="2507935"/>
    <lineage>
        <taxon>Bacteria</taxon>
        <taxon>Bacillati</taxon>
        <taxon>Bacillota</taxon>
        <taxon>Bacilli</taxon>
        <taxon>Bacillales</taxon>
        <taxon>Paenibacillaceae</taxon>
        <taxon>Cohnella</taxon>
    </lineage>
</organism>
<dbReference type="RefSeq" id="WP_130610043.1">
    <property type="nucleotide sequence ID" value="NZ_AP019400.1"/>
</dbReference>
<proteinExistence type="predicted"/>